<dbReference type="EC" id="3.5.1.56" evidence="3"/>
<proteinExistence type="predicted"/>
<dbReference type="Proteomes" id="UP000638648">
    <property type="component" value="Unassembled WGS sequence"/>
</dbReference>
<dbReference type="RefSeq" id="WP_192756067.1">
    <property type="nucleotide sequence ID" value="NZ_BAABJL010000082.1"/>
</dbReference>
<dbReference type="InterPro" id="IPR046540">
    <property type="entry name" value="DMFA2_C"/>
</dbReference>
<dbReference type="AlphaFoldDB" id="A0A927N654"/>
<comment type="caution">
    <text evidence="3">The sequence shown here is derived from an EMBL/GenBank/DDBJ whole genome shotgun (WGS) entry which is preliminary data.</text>
</comment>
<dbReference type="GO" id="GO:0050116">
    <property type="term" value="F:N,N-dimethylformamidase activity"/>
    <property type="evidence" value="ECO:0007669"/>
    <property type="project" value="UniProtKB-EC"/>
</dbReference>
<sequence length="773" mass="85125">MKVIGYSRQLSVRPGSDVDFFVSCDAESYHADIVRLVHGDTNPEGPGFKVTPVRTGIDSDFPGQVQRTYAGSHVLVEDHPLLRVATSFTLQAYIAPTTPRKGVQGLVTKWREGRQAGYGLFIGADGAVQLWLGDGSGAVQKVTAGKPLLEGTWYFVSASVDTAGALHLRQEPYVTPTNGRFTIASSLASTTAVVTEPVRVIPASDNGVPLVMAGYVEALTDEPIGVVVGGHYNGKLDRPRLHRGALTPEQTATQVEAPGGRTLVAAWNFQEEITSDGIRQTRHISDVSPHRLDGHALNVPTRAATGYNWQGREQNFVHAPEQYGAIHFHDDDLDDVRWRVSFTLRVPDELPSGLYAARLRADDDTGATGQNPGEDPELDTDYVPFYVRPRPGRENKICFLAPTASYIAYANDHVTLWTPIAQLFIARVPVLQQQNIVLSAHRELGLSTYDIHSDGSGVAYSTRLRPILNMRPGFRHWLSPSLWQFNADLYLIDWLIEKGYDFDVVTDQDLHHEGREVLDPYRVVITGSHPEYSSEQMLDALHSYLDTGGRLMYMGANGFYWVINFDPENQNVIEVRKGHGSQAWRARAGEYHLSFTGEYGTIWRFRGRAPQRLVGVGWASEGFDVSSYYLRTPDGRTGLASWMLEGIEPNERIGDFGLVGDGAAGLELDIYDASLGTPPETIIAATSQDHTDVVLEVLEEQYFPVPGTNGSQNPKVRADIVYFPTPEGGGVWSASSIAYCGSLSYNNYDNNVSRLTANVLNRFLSEGPAPLTM</sequence>
<gene>
    <name evidence="3" type="ORF">HEB94_009999</name>
</gene>
<protein>
    <submittedName>
        <fullName evidence="3">N,N-dimethylformamidase</fullName>
        <ecNumber evidence="3">3.5.1.56</ecNumber>
    </submittedName>
</protein>
<evidence type="ECO:0000256" key="1">
    <source>
        <dbReference type="SAM" id="MobiDB-lite"/>
    </source>
</evidence>
<dbReference type="SUPFAM" id="SSF52317">
    <property type="entry name" value="Class I glutamine amidotransferase-like"/>
    <property type="match status" value="1"/>
</dbReference>
<organism evidence="3 4">
    <name type="scientific">Actinopolymorpha pittospori</name>
    <dbReference type="NCBI Taxonomy" id="648752"/>
    <lineage>
        <taxon>Bacteria</taxon>
        <taxon>Bacillati</taxon>
        <taxon>Actinomycetota</taxon>
        <taxon>Actinomycetes</taxon>
        <taxon>Propionibacteriales</taxon>
        <taxon>Actinopolymorphaceae</taxon>
        <taxon>Actinopolymorpha</taxon>
    </lineage>
</organism>
<feature type="domain" description="N,N-dimethylformamidase beta subunit-like C-terminal" evidence="2">
    <location>
        <begin position="301"/>
        <end position="750"/>
    </location>
</feature>
<feature type="region of interest" description="Disordered" evidence="1">
    <location>
        <begin position="361"/>
        <end position="382"/>
    </location>
</feature>
<dbReference type="InterPro" id="IPR029062">
    <property type="entry name" value="Class_I_gatase-like"/>
</dbReference>
<evidence type="ECO:0000313" key="4">
    <source>
        <dbReference type="Proteomes" id="UP000638648"/>
    </source>
</evidence>
<dbReference type="Gene3D" id="2.60.120.200">
    <property type="match status" value="1"/>
</dbReference>
<accession>A0A927N654</accession>
<keyword evidence="4" id="KW-1185">Reference proteome</keyword>
<dbReference type="Pfam" id="PF13385">
    <property type="entry name" value="Laminin_G_3"/>
    <property type="match status" value="1"/>
</dbReference>
<name>A0A927N654_9ACTN</name>
<dbReference type="SUPFAM" id="SSF49899">
    <property type="entry name" value="Concanavalin A-like lectins/glucanases"/>
    <property type="match status" value="1"/>
</dbReference>
<dbReference type="InterPro" id="IPR013320">
    <property type="entry name" value="ConA-like_dom_sf"/>
</dbReference>
<evidence type="ECO:0000313" key="3">
    <source>
        <dbReference type="EMBL" id="MBE1613151.1"/>
    </source>
</evidence>
<keyword evidence="3" id="KW-0378">Hydrolase</keyword>
<dbReference type="Pfam" id="PF20254">
    <property type="entry name" value="DMFA2_C"/>
    <property type="match status" value="1"/>
</dbReference>
<evidence type="ECO:0000259" key="2">
    <source>
        <dbReference type="Pfam" id="PF20254"/>
    </source>
</evidence>
<reference evidence="3" key="1">
    <citation type="submission" date="2020-10" db="EMBL/GenBank/DDBJ databases">
        <title>Sequencing the genomes of 1000 actinobacteria strains.</title>
        <authorList>
            <person name="Klenk H.-P."/>
        </authorList>
    </citation>
    <scope>NUCLEOTIDE SEQUENCE</scope>
    <source>
        <strain evidence="3">DSM 45354</strain>
    </source>
</reference>
<dbReference type="EMBL" id="JADBEM010000001">
    <property type="protein sequence ID" value="MBE1613151.1"/>
    <property type="molecule type" value="Genomic_DNA"/>
</dbReference>